<dbReference type="GO" id="GO:0016779">
    <property type="term" value="F:nucleotidyltransferase activity"/>
    <property type="evidence" value="ECO:0007669"/>
    <property type="project" value="InterPro"/>
</dbReference>
<protein>
    <recommendedName>
        <fullName evidence="1">Polymerase nucleotidyl transferase domain-containing protein</fullName>
    </recommendedName>
</protein>
<dbReference type="PATRIC" id="fig|745776.4.peg.380"/>
<dbReference type="Proteomes" id="UP000007575">
    <property type="component" value="Chromosome"/>
</dbReference>
<dbReference type="HOGENOM" id="CLU_1145712_0_0_0"/>
<dbReference type="EMBL" id="CP002191">
    <property type="protein sequence ID" value="AFD24300.1"/>
    <property type="molecule type" value="Genomic_DNA"/>
</dbReference>
<evidence type="ECO:0000313" key="2">
    <source>
        <dbReference type="EMBL" id="AFD24300.1"/>
    </source>
</evidence>
<dbReference type="KEGG" id="dgo:DGo_CA0373"/>
<reference evidence="2 3" key="1">
    <citation type="journal article" date="2012" name="PLoS ONE">
        <title>Genome sequence and transcriptome analysis of the radioresistant bacterium Deinococcus gobiensis: insights into the extreme environmental adaptations.</title>
        <authorList>
            <person name="Yuan M."/>
            <person name="Chen M."/>
            <person name="Zhang W."/>
            <person name="Lu W."/>
            <person name="Wang J."/>
            <person name="Yang M."/>
            <person name="Zhao P."/>
            <person name="Tang R."/>
            <person name="Li X."/>
            <person name="Hao Y."/>
            <person name="Zhou Z."/>
            <person name="Zhan Y."/>
            <person name="Yu H."/>
            <person name="Teng C."/>
            <person name="Yan Y."/>
            <person name="Ping S."/>
            <person name="Wang Y."/>
            <person name="Lin M."/>
        </authorList>
    </citation>
    <scope>NUCLEOTIDE SEQUENCE [LARGE SCALE GENOMIC DNA]</scope>
    <source>
        <strain evidence="2 3">I-0</strain>
    </source>
</reference>
<dbReference type="AlphaFoldDB" id="H8GVC3"/>
<dbReference type="Gene3D" id="3.30.460.10">
    <property type="entry name" value="Beta Polymerase, domain 2"/>
    <property type="match status" value="1"/>
</dbReference>
<dbReference type="STRING" id="745776.DGo_CA0373"/>
<organism evidence="2 3">
    <name type="scientific">Deinococcus gobiensis (strain DSM 21396 / JCM 16679 / CGMCC 1.7299 / I-0)</name>
    <dbReference type="NCBI Taxonomy" id="745776"/>
    <lineage>
        <taxon>Bacteria</taxon>
        <taxon>Thermotogati</taxon>
        <taxon>Deinococcota</taxon>
        <taxon>Deinococci</taxon>
        <taxon>Deinococcales</taxon>
        <taxon>Deinococcaceae</taxon>
        <taxon>Deinococcus</taxon>
    </lineage>
</organism>
<proteinExistence type="predicted"/>
<keyword evidence="3" id="KW-1185">Reference proteome</keyword>
<dbReference type="InterPro" id="IPR043519">
    <property type="entry name" value="NT_sf"/>
</dbReference>
<accession>H8GVC3</accession>
<dbReference type="Pfam" id="PF01909">
    <property type="entry name" value="NTP_transf_2"/>
    <property type="match status" value="1"/>
</dbReference>
<sequence>MAELMAEEGVRAVFLTGSHARGEADAWSDLDLSVLVTEDRFARDTVSYREGRLVSVERRTVAERGRAFTEPEAALWNLEALRTARALHDPDGVFAAIQARARAFAWTEVEDQAHRHAGQLVAGMAEEVHKVVGGLHAGDGSKVGYAAAGLTFALGTAALLSTGTLVPTENRYLALAQGAWADPAWRGAYGTLAGLTDAAWPERGRAGLRAYGRAVALARWPDQALQTLAQEAASKAAAFLSA</sequence>
<name>H8GVC3_DEIGI</name>
<dbReference type="eggNOG" id="ENOG5033AU9">
    <property type="taxonomic scope" value="Bacteria"/>
</dbReference>
<gene>
    <name evidence="2" type="ordered locus">DGo_CA0373</name>
</gene>
<dbReference type="SUPFAM" id="SSF81301">
    <property type="entry name" value="Nucleotidyltransferase"/>
    <property type="match status" value="1"/>
</dbReference>
<dbReference type="InterPro" id="IPR002934">
    <property type="entry name" value="Polymerase_NTP_transf_dom"/>
</dbReference>
<evidence type="ECO:0000259" key="1">
    <source>
        <dbReference type="Pfam" id="PF01909"/>
    </source>
</evidence>
<evidence type="ECO:0000313" key="3">
    <source>
        <dbReference type="Proteomes" id="UP000007575"/>
    </source>
</evidence>
<feature type="domain" description="Polymerase nucleotidyl transferase" evidence="1">
    <location>
        <begin position="9"/>
        <end position="40"/>
    </location>
</feature>
<dbReference type="CDD" id="cd05403">
    <property type="entry name" value="NT_KNTase_like"/>
    <property type="match status" value="1"/>
</dbReference>